<dbReference type="Proteomes" id="UP000005667">
    <property type="component" value="Chromosome"/>
</dbReference>
<evidence type="ECO:0000313" key="3">
    <source>
        <dbReference type="Proteomes" id="UP000005667"/>
    </source>
</evidence>
<reference evidence="3" key="1">
    <citation type="journal article" date="2011" name="PLoS Genet.">
        <title>Azospirillum genomes reveal transition of bacteria from aquatic to terrestrial environments.</title>
        <authorList>
            <person name="Wisniewski-Dye F."/>
            <person name="Borziak K."/>
            <person name="Khalsa-Moyers G."/>
            <person name="Alexandre G."/>
            <person name="Sukharnikov L.O."/>
            <person name="Wuichet K."/>
            <person name="Hurst G.B."/>
            <person name="McDonald W.H."/>
            <person name="Robertson J.S."/>
            <person name="Barbe V."/>
            <person name="Calteau A."/>
            <person name="Rouy Z."/>
            <person name="Mangenot S."/>
            <person name="Prigent-Combaret C."/>
            <person name="Normand P."/>
            <person name="Boyer M."/>
            <person name="Siguier P."/>
            <person name="Dessaux Y."/>
            <person name="Elmerich C."/>
            <person name="Condemine G."/>
            <person name="Krishnen G."/>
            <person name="Kennedy I."/>
            <person name="Paterson A.H."/>
            <person name="Gonzalez V."/>
            <person name="Mavingui P."/>
            <person name="Zhulin I.B."/>
        </authorList>
    </citation>
    <scope>NUCLEOTIDE SEQUENCE [LARGE SCALE GENOMIC DNA]</scope>
    <source>
        <strain evidence="3">4B</strain>
    </source>
</reference>
<name>G7Z310_AZOL4</name>
<feature type="region of interest" description="Disordered" evidence="1">
    <location>
        <begin position="213"/>
        <end position="250"/>
    </location>
</feature>
<evidence type="ECO:0000256" key="1">
    <source>
        <dbReference type="SAM" id="MobiDB-lite"/>
    </source>
</evidence>
<organism evidence="2 3">
    <name type="scientific">Azospirillum lipoferum (strain 4B)</name>
    <dbReference type="NCBI Taxonomy" id="862719"/>
    <lineage>
        <taxon>Bacteria</taxon>
        <taxon>Pseudomonadati</taxon>
        <taxon>Pseudomonadota</taxon>
        <taxon>Alphaproteobacteria</taxon>
        <taxon>Rhodospirillales</taxon>
        <taxon>Azospirillaceae</taxon>
        <taxon>Azospirillum</taxon>
    </lineage>
</organism>
<protein>
    <submittedName>
        <fullName evidence="2">Uncharacterized protein</fullName>
    </submittedName>
</protein>
<proteinExistence type="predicted"/>
<sequence length="250" mass="28113">MVDRYELMSPEDYESLPLDAEEAFAEADRICLNKMALLIDQNSSQDFDELVRTNYVSTMIGLANVCGLSSIIAAEPDHHGYDTFQRFSIAVKKETARIRFKNRGRAKEKSVLLTDNAKFKIKHYIDRLRSSIEDSDFSDEKKKSLLTSLSDFEEELNKPRFSYAVGFIILVTLAQTVGAMTTIFADGGTAITNILKIIGKDIETETHAALRLSSQTKALPPPIRQNNETPSRGATEENPIRDKIDEEIPF</sequence>
<accession>G7Z310</accession>
<dbReference type="KEGG" id="ali:AZOLI_2618"/>
<dbReference type="EMBL" id="FQ311868">
    <property type="protein sequence ID" value="CBS87811.1"/>
    <property type="molecule type" value="Genomic_DNA"/>
</dbReference>
<evidence type="ECO:0000313" key="2">
    <source>
        <dbReference type="EMBL" id="CBS87811.1"/>
    </source>
</evidence>
<dbReference type="STRING" id="862719.AZOLI_2618"/>
<keyword evidence="3" id="KW-1185">Reference proteome</keyword>
<dbReference type="AlphaFoldDB" id="G7Z310"/>
<dbReference type="RefSeq" id="WP_014248795.1">
    <property type="nucleotide sequence ID" value="NC_016622.1"/>
</dbReference>
<dbReference type="HOGENOM" id="CLU_1109651_0_0_5"/>
<feature type="compositionally biased region" description="Basic and acidic residues" evidence="1">
    <location>
        <begin position="234"/>
        <end position="250"/>
    </location>
</feature>
<gene>
    <name evidence="2" type="ordered locus">AZOLI_2618</name>
</gene>